<gene>
    <name evidence="3" type="ORF">RDB_LOCUS34926</name>
</gene>
<proteinExistence type="predicted"/>
<feature type="region of interest" description="Disordered" evidence="1">
    <location>
        <begin position="1"/>
        <end position="33"/>
    </location>
</feature>
<evidence type="ECO:0000313" key="3">
    <source>
        <dbReference type="EMBL" id="CAE6382058.1"/>
    </source>
</evidence>
<reference evidence="3" key="1">
    <citation type="submission" date="2021-01" db="EMBL/GenBank/DDBJ databases">
        <authorList>
            <person name="Kaushik A."/>
        </authorList>
    </citation>
    <scope>NUCLEOTIDE SEQUENCE</scope>
    <source>
        <strain evidence="3">AG1-1C</strain>
    </source>
</reference>
<accession>A0A8H2WKZ5</accession>
<dbReference type="EMBL" id="CAJMWS010000220">
    <property type="protein sequence ID" value="CAE6382058.1"/>
    <property type="molecule type" value="Genomic_DNA"/>
</dbReference>
<feature type="compositionally biased region" description="Polar residues" evidence="1">
    <location>
        <begin position="19"/>
        <end position="29"/>
    </location>
</feature>
<protein>
    <submittedName>
        <fullName evidence="3">Uncharacterized protein</fullName>
    </submittedName>
</protein>
<evidence type="ECO:0000313" key="4">
    <source>
        <dbReference type="Proteomes" id="UP000663846"/>
    </source>
</evidence>
<dbReference type="AlphaFoldDB" id="A0A8H2WKZ5"/>
<evidence type="ECO:0000256" key="2">
    <source>
        <dbReference type="SAM" id="Phobius"/>
    </source>
</evidence>
<sequence>MRTQGELSLADSDEDRASWETSPSDSKASQRNHDKGLLVLRPNEQAQGNQVNALGNTTNPISPCGMPLRVMMSIWKVFQIILMAYLVSVVLPNAIFESYPTALCNLPILSGYPCCAGQDTHIITPDFVALAGLQSRLQHVMEHTTGSSKVAVDIKDSEMALRDLGTLVRQSTIASKEALGRDIKLFVDEAKLASGSLQRFGSHVWGAVDRTVSLNERTLVMLEAASTGRGDVTAQRKGLELLWLQSIELMGKNLRRLIHEAQDNIGSLERLTERLNIIQDMVSTERGEINEKEHMLRQQWFRELFGMNEGERYSNGVSLRVLQTVQDNREHALHHVADTLLKLNQMSNDLDDLRERVATPLIVGDSSNTPIEDHIASMRVGTKQLENGQIRMREIEDEYRRKKFTSD</sequence>
<comment type="caution">
    <text evidence="3">The sequence shown here is derived from an EMBL/GenBank/DDBJ whole genome shotgun (WGS) entry which is preliminary data.</text>
</comment>
<organism evidence="3 4">
    <name type="scientific">Rhizoctonia solani</name>
    <dbReference type="NCBI Taxonomy" id="456999"/>
    <lineage>
        <taxon>Eukaryota</taxon>
        <taxon>Fungi</taxon>
        <taxon>Dikarya</taxon>
        <taxon>Basidiomycota</taxon>
        <taxon>Agaricomycotina</taxon>
        <taxon>Agaricomycetes</taxon>
        <taxon>Cantharellales</taxon>
        <taxon>Ceratobasidiaceae</taxon>
        <taxon>Rhizoctonia</taxon>
    </lineage>
</organism>
<name>A0A8H2WKZ5_9AGAM</name>
<dbReference type="Proteomes" id="UP000663846">
    <property type="component" value="Unassembled WGS sequence"/>
</dbReference>
<evidence type="ECO:0000256" key="1">
    <source>
        <dbReference type="SAM" id="MobiDB-lite"/>
    </source>
</evidence>
<keyword evidence="2" id="KW-1133">Transmembrane helix</keyword>
<keyword evidence="2" id="KW-0812">Transmembrane</keyword>
<keyword evidence="2" id="KW-0472">Membrane</keyword>
<feature type="transmembrane region" description="Helical" evidence="2">
    <location>
        <begin position="77"/>
        <end position="96"/>
    </location>
</feature>